<evidence type="ECO:0000256" key="1">
    <source>
        <dbReference type="SAM" id="Phobius"/>
    </source>
</evidence>
<feature type="transmembrane region" description="Helical" evidence="1">
    <location>
        <begin position="20"/>
        <end position="40"/>
    </location>
</feature>
<dbReference type="EMBL" id="CP040710">
    <property type="protein sequence ID" value="QCX00658.1"/>
    <property type="molecule type" value="Genomic_DNA"/>
</dbReference>
<accession>A0A5B7SUE5</accession>
<keyword evidence="3" id="KW-1185">Reference proteome</keyword>
<protein>
    <recommendedName>
        <fullName evidence="4">Conjugative transposon protein TraK</fullName>
    </recommendedName>
</protein>
<keyword evidence="1" id="KW-1133">Transmembrane helix</keyword>
<dbReference type="KEGG" id="asag:FGM00_11275"/>
<organism evidence="2 3">
    <name type="scientific">Aggregatimonas sangjinii</name>
    <dbReference type="NCBI Taxonomy" id="2583587"/>
    <lineage>
        <taxon>Bacteria</taxon>
        <taxon>Pseudomonadati</taxon>
        <taxon>Bacteroidota</taxon>
        <taxon>Flavobacteriia</taxon>
        <taxon>Flavobacteriales</taxon>
        <taxon>Flavobacteriaceae</taxon>
        <taxon>Aggregatimonas</taxon>
    </lineage>
</organism>
<keyword evidence="1" id="KW-0472">Membrane</keyword>
<evidence type="ECO:0000313" key="2">
    <source>
        <dbReference type="EMBL" id="QCX00658.1"/>
    </source>
</evidence>
<name>A0A5B7SUE5_9FLAO</name>
<sequence length="207" mass="23480">MNLNSLKDIPTSFALAKKAIIMCFITTTLLVLGSLSWAFYVTKNFAETAYILTDHGQMALAKGLTSSEVDDYRLPEIKSHIYTFHRLFWNIDQFLVDRNMNIAMNLTGESGKQLYLTLKAKGHYTKIKTQNLIQNLQIDSVSVDANSKPYKAAVYGKLKVSRTDQQGRRTDRFTAYFDLHNVARTDLNPHGLLIENYDVSTSEGIDE</sequence>
<dbReference type="OrthoDB" id="1039148at2"/>
<reference evidence="2 3" key="1">
    <citation type="submission" date="2019-05" db="EMBL/GenBank/DDBJ databases">
        <title>Genome sequencing of F202Z8.</title>
        <authorList>
            <person name="Kwon Y.M."/>
        </authorList>
    </citation>
    <scope>NUCLEOTIDE SEQUENCE [LARGE SCALE GENOMIC DNA]</scope>
    <source>
        <strain evidence="2 3">F202Z8</strain>
    </source>
</reference>
<proteinExistence type="predicted"/>
<dbReference type="Proteomes" id="UP000310017">
    <property type="component" value="Chromosome"/>
</dbReference>
<evidence type="ECO:0008006" key="4">
    <source>
        <dbReference type="Google" id="ProtNLM"/>
    </source>
</evidence>
<evidence type="ECO:0000313" key="3">
    <source>
        <dbReference type="Proteomes" id="UP000310017"/>
    </source>
</evidence>
<gene>
    <name evidence="2" type="ORF">FGM00_11275</name>
</gene>
<dbReference type="AlphaFoldDB" id="A0A5B7SUE5"/>
<dbReference type="RefSeq" id="WP_138853003.1">
    <property type="nucleotide sequence ID" value="NZ_CP040710.1"/>
</dbReference>
<keyword evidence="1" id="KW-0812">Transmembrane</keyword>